<comment type="caution">
    <text evidence="1">The sequence shown here is derived from an EMBL/GenBank/DDBJ whole genome shotgun (WGS) entry which is preliminary data.</text>
</comment>
<dbReference type="AlphaFoldDB" id="A0A432XFK8"/>
<reference evidence="2" key="1">
    <citation type="journal article" date="2018" name="Front. Microbiol.">
        <title>Genome-Based Analysis Reveals the Taxonomy and Diversity of the Family Idiomarinaceae.</title>
        <authorList>
            <person name="Liu Y."/>
            <person name="Lai Q."/>
            <person name="Shao Z."/>
        </authorList>
    </citation>
    <scope>NUCLEOTIDE SEQUENCE [LARGE SCALE GENOMIC DNA]</scope>
    <source>
        <strain evidence="2">908033</strain>
    </source>
</reference>
<name>A0A432XFK8_9GAMM</name>
<protein>
    <submittedName>
        <fullName evidence="1">Uncharacterized protein</fullName>
    </submittedName>
</protein>
<evidence type="ECO:0000313" key="2">
    <source>
        <dbReference type="Proteomes" id="UP000286985"/>
    </source>
</evidence>
<sequence>MPFIDTSSGFYRASIKCNVAKKLKGCELNALNFKMVTYYASEYTKKCDIKVIKMTKRWTGNARL</sequence>
<proteinExistence type="predicted"/>
<dbReference type="Proteomes" id="UP000286985">
    <property type="component" value="Unassembled WGS sequence"/>
</dbReference>
<accession>A0A432XFK8</accession>
<evidence type="ECO:0000313" key="1">
    <source>
        <dbReference type="EMBL" id="RUO47543.1"/>
    </source>
</evidence>
<gene>
    <name evidence="1" type="ORF">CWE24_09560</name>
</gene>
<dbReference type="EMBL" id="PIPU01000004">
    <property type="protein sequence ID" value="RUO47543.1"/>
    <property type="molecule type" value="Genomic_DNA"/>
</dbReference>
<organism evidence="1 2">
    <name type="scientific">Pseudidiomarina donghaiensis</name>
    <dbReference type="NCBI Taxonomy" id="519452"/>
    <lineage>
        <taxon>Bacteria</taxon>
        <taxon>Pseudomonadati</taxon>
        <taxon>Pseudomonadota</taxon>
        <taxon>Gammaproteobacteria</taxon>
        <taxon>Alteromonadales</taxon>
        <taxon>Idiomarinaceae</taxon>
        <taxon>Pseudidiomarina</taxon>
    </lineage>
</organism>
<keyword evidence="2" id="KW-1185">Reference proteome</keyword>